<evidence type="ECO:0000256" key="3">
    <source>
        <dbReference type="ARBA" id="ARBA00023242"/>
    </source>
</evidence>
<feature type="compositionally biased region" description="Polar residues" evidence="4">
    <location>
        <begin position="487"/>
        <end position="496"/>
    </location>
</feature>
<organism evidence="6 7">
    <name type="scientific">Pseudocohnilembus persalinus</name>
    <name type="common">Ciliate</name>
    <dbReference type="NCBI Taxonomy" id="266149"/>
    <lineage>
        <taxon>Eukaryota</taxon>
        <taxon>Sar</taxon>
        <taxon>Alveolata</taxon>
        <taxon>Ciliophora</taxon>
        <taxon>Intramacronucleata</taxon>
        <taxon>Oligohymenophorea</taxon>
        <taxon>Scuticociliatia</taxon>
        <taxon>Philasterida</taxon>
        <taxon>Pseudocohnilembidae</taxon>
        <taxon>Pseudocohnilembus</taxon>
    </lineage>
</organism>
<dbReference type="InterPro" id="IPR005172">
    <property type="entry name" value="CRC"/>
</dbReference>
<proteinExistence type="inferred from homology"/>
<dbReference type="PROSITE" id="PS51634">
    <property type="entry name" value="CRC"/>
    <property type="match status" value="1"/>
</dbReference>
<evidence type="ECO:0000256" key="1">
    <source>
        <dbReference type="ARBA" id="ARBA00004123"/>
    </source>
</evidence>
<comment type="subcellular location">
    <subcellularLocation>
        <location evidence="1">Nucleus</location>
    </subcellularLocation>
</comment>
<dbReference type="PANTHER" id="PTHR12446:SF34">
    <property type="entry name" value="PROTEIN LIN-54 HOMOLOG"/>
    <property type="match status" value="1"/>
</dbReference>
<evidence type="ECO:0000313" key="6">
    <source>
        <dbReference type="EMBL" id="KRX08840.1"/>
    </source>
</evidence>
<feature type="region of interest" description="Disordered" evidence="4">
    <location>
        <begin position="487"/>
        <end position="510"/>
    </location>
</feature>
<dbReference type="InParanoid" id="A0A0V0R3Q8"/>
<name>A0A0V0R3Q8_PSEPJ</name>
<gene>
    <name evidence="6" type="ORF">PPERSA_08944</name>
</gene>
<dbReference type="InterPro" id="IPR033467">
    <property type="entry name" value="Tesmin/TSO1-like_CXC"/>
</dbReference>
<dbReference type="InterPro" id="IPR028307">
    <property type="entry name" value="Lin-54_fam"/>
</dbReference>
<dbReference type="SMART" id="SM01114">
    <property type="entry name" value="CXC"/>
    <property type="match status" value="1"/>
</dbReference>
<dbReference type="EMBL" id="LDAU01000057">
    <property type="protein sequence ID" value="KRX08840.1"/>
    <property type="molecule type" value="Genomic_DNA"/>
</dbReference>
<accession>A0A0V0R3Q8</accession>
<evidence type="ECO:0000256" key="4">
    <source>
        <dbReference type="SAM" id="MobiDB-lite"/>
    </source>
</evidence>
<dbReference type="Pfam" id="PF03638">
    <property type="entry name" value="TCR"/>
    <property type="match status" value="1"/>
</dbReference>
<dbReference type="GO" id="GO:0006355">
    <property type="term" value="P:regulation of DNA-templated transcription"/>
    <property type="evidence" value="ECO:0007669"/>
    <property type="project" value="TreeGrafter"/>
</dbReference>
<evidence type="ECO:0000259" key="5">
    <source>
        <dbReference type="PROSITE" id="PS51634"/>
    </source>
</evidence>
<dbReference type="GO" id="GO:0005634">
    <property type="term" value="C:nucleus"/>
    <property type="evidence" value="ECO:0007669"/>
    <property type="project" value="UniProtKB-SubCell"/>
</dbReference>
<evidence type="ECO:0000256" key="2">
    <source>
        <dbReference type="ARBA" id="ARBA00007267"/>
    </source>
</evidence>
<dbReference type="PANTHER" id="PTHR12446">
    <property type="entry name" value="TESMIN/TSO1-RELATED"/>
    <property type="match status" value="1"/>
</dbReference>
<keyword evidence="7" id="KW-1185">Reference proteome</keyword>
<keyword evidence="3" id="KW-0539">Nucleus</keyword>
<evidence type="ECO:0000313" key="7">
    <source>
        <dbReference type="Proteomes" id="UP000054937"/>
    </source>
</evidence>
<protein>
    <recommendedName>
        <fullName evidence="5">CRC domain-containing protein</fullName>
    </recommendedName>
</protein>
<feature type="region of interest" description="Disordered" evidence="4">
    <location>
        <begin position="228"/>
        <end position="262"/>
    </location>
</feature>
<comment type="similarity">
    <text evidence="2">Belongs to the lin-54 family.</text>
</comment>
<dbReference type="Proteomes" id="UP000054937">
    <property type="component" value="Unassembled WGS sequence"/>
</dbReference>
<comment type="caution">
    <text evidence="6">The sequence shown here is derived from an EMBL/GenBank/DDBJ whole genome shotgun (WGS) entry which is preliminary data.</text>
</comment>
<reference evidence="6 7" key="1">
    <citation type="journal article" date="2015" name="Sci. Rep.">
        <title>Genome of the facultative scuticociliatosis pathogen Pseudocohnilembus persalinus provides insight into its virulence through horizontal gene transfer.</title>
        <authorList>
            <person name="Xiong J."/>
            <person name="Wang G."/>
            <person name="Cheng J."/>
            <person name="Tian M."/>
            <person name="Pan X."/>
            <person name="Warren A."/>
            <person name="Jiang C."/>
            <person name="Yuan D."/>
            <person name="Miao W."/>
        </authorList>
    </citation>
    <scope>NUCLEOTIDE SEQUENCE [LARGE SCALE GENOMIC DNA]</scope>
    <source>
        <strain evidence="6">36N120E</strain>
    </source>
</reference>
<feature type="compositionally biased region" description="Polar residues" evidence="4">
    <location>
        <begin position="230"/>
        <end position="256"/>
    </location>
</feature>
<dbReference type="AlphaFoldDB" id="A0A0V0R3Q8"/>
<sequence>MDQNNSMQQQLVFSDLSNKNNQSNQDSWLYPKQNSNIYGNQELDQTVFQNTSFVNNNSFINVQNESFRGSQFSVNKNLGFSNNQDNYNENQFNSLLSNNGNGNLQNNNEQNQFFLPENSDLKNSLNKGDVSQDNMNIQQYNNSNLEFGNQNYNNMSLISNNNNKSNILDQSKVEQKSYIDHESNKLPSEFQAFGGNFSNFPSNFSNFSNIKPQFNSAKTDLARTKIPIEKTQNNLANSQIRNTNYPRMNSDFGQHQDNQDGQEEINQVQNENENENQDQYQNQEINEQQEQDCDLSKNILKINEISEDHSTSMLSQAIIKENKQERNSNIFYPMFENNNNNQKLDDFQHDHMSNHEDQFFNHNRYSDKSHNQMFNHQFNQQMGRESFQSKQYWEENRDSLDQLYNQIGQSRFSNQNFAQEEFGRFSIQPNQQYHYSHFKEEKFSINSQFNRPSAINRPSVQSNNSNQRMSFQSFKYDQNSINSTFNGVSNRPSIQNPIKEENSQDGGSKSGTNLQYQGCTCLRTKCLKMCIDCCNNDQNEHKIQESQKQILSRNKDAFSNKVDQVQLKPHQKQQQLLQQQLQQQQLQQIKTKIEPGAIQNQQLFQLNNNSNIFNDKELQKQQLFSQSMTKSALQIQPKTEMEEQSKQVLGYKKGCNCRKTHCKKKYCECFNAGFLCHALCKCDECENKEEKNNNGMELEDTDRRQNIEIFEEQQRKRLQMESIQQLQQQKKKQFVGSELDN</sequence>
<feature type="domain" description="CRC" evidence="5">
    <location>
        <begin position="515"/>
        <end position="690"/>
    </location>
</feature>